<name>A0A7J7HZJ9_CAMSI</name>
<keyword evidence="1" id="KW-0732">Signal</keyword>
<organism evidence="2 3">
    <name type="scientific">Camellia sinensis</name>
    <name type="common">Tea plant</name>
    <name type="synonym">Thea sinensis</name>
    <dbReference type="NCBI Taxonomy" id="4442"/>
    <lineage>
        <taxon>Eukaryota</taxon>
        <taxon>Viridiplantae</taxon>
        <taxon>Streptophyta</taxon>
        <taxon>Embryophyta</taxon>
        <taxon>Tracheophyta</taxon>
        <taxon>Spermatophyta</taxon>
        <taxon>Magnoliopsida</taxon>
        <taxon>eudicotyledons</taxon>
        <taxon>Gunneridae</taxon>
        <taxon>Pentapetalae</taxon>
        <taxon>asterids</taxon>
        <taxon>Ericales</taxon>
        <taxon>Theaceae</taxon>
        <taxon>Camellia</taxon>
    </lineage>
</organism>
<reference evidence="2 3" key="2">
    <citation type="submission" date="2020-07" db="EMBL/GenBank/DDBJ databases">
        <title>Genome assembly of wild tea tree DASZ reveals pedigree and selection history of tea varieties.</title>
        <authorList>
            <person name="Zhang W."/>
        </authorList>
    </citation>
    <scope>NUCLEOTIDE SEQUENCE [LARGE SCALE GENOMIC DNA]</scope>
    <source>
        <strain evidence="3">cv. G240</strain>
        <tissue evidence="2">Leaf</tissue>
    </source>
</reference>
<evidence type="ECO:0000313" key="2">
    <source>
        <dbReference type="EMBL" id="KAF5958233.1"/>
    </source>
</evidence>
<evidence type="ECO:0000256" key="1">
    <source>
        <dbReference type="SAM" id="SignalP"/>
    </source>
</evidence>
<accession>A0A7J7HZJ9</accession>
<feature type="signal peptide" evidence="1">
    <location>
        <begin position="1"/>
        <end position="24"/>
    </location>
</feature>
<comment type="caution">
    <text evidence="2">The sequence shown here is derived from an EMBL/GenBank/DDBJ whole genome shotgun (WGS) entry which is preliminary data.</text>
</comment>
<dbReference type="EMBL" id="JACBKZ010000002">
    <property type="protein sequence ID" value="KAF5958233.1"/>
    <property type="molecule type" value="Genomic_DNA"/>
</dbReference>
<evidence type="ECO:0000313" key="3">
    <source>
        <dbReference type="Proteomes" id="UP000593564"/>
    </source>
</evidence>
<dbReference type="Proteomes" id="UP000593564">
    <property type="component" value="Unassembled WGS sequence"/>
</dbReference>
<proteinExistence type="predicted"/>
<keyword evidence="3" id="KW-1185">Reference proteome</keyword>
<protein>
    <submittedName>
        <fullName evidence="2">Uncharacterized protein</fullName>
    </submittedName>
</protein>
<gene>
    <name evidence="2" type="ORF">HYC85_005458</name>
</gene>
<dbReference type="AlphaFoldDB" id="A0A7J7HZJ9"/>
<sequence length="131" mass="14876">MESSWSISIGVLVFVLNLVTNASANCSHEAMLPSGSLLNQFTFEVAVLSIFGKLESGYKDKLKDNFFTLDRGYNCFPINLPGTAYRRALLSLLFYEYQDKLSKQTHEFLVEFLTSKPFPKKQQKSSHPLKN</sequence>
<feature type="chain" id="PRO_5029897156" evidence="1">
    <location>
        <begin position="25"/>
        <end position="131"/>
    </location>
</feature>
<reference evidence="3" key="1">
    <citation type="journal article" date="2020" name="Nat. Commun.">
        <title>Genome assembly of wild tea tree DASZ reveals pedigree and selection history of tea varieties.</title>
        <authorList>
            <person name="Zhang W."/>
            <person name="Zhang Y."/>
            <person name="Qiu H."/>
            <person name="Guo Y."/>
            <person name="Wan H."/>
            <person name="Zhang X."/>
            <person name="Scossa F."/>
            <person name="Alseekh S."/>
            <person name="Zhang Q."/>
            <person name="Wang P."/>
            <person name="Xu L."/>
            <person name="Schmidt M.H."/>
            <person name="Jia X."/>
            <person name="Li D."/>
            <person name="Zhu A."/>
            <person name="Guo F."/>
            <person name="Chen W."/>
            <person name="Ni D."/>
            <person name="Usadel B."/>
            <person name="Fernie A.R."/>
            <person name="Wen W."/>
        </authorList>
    </citation>
    <scope>NUCLEOTIDE SEQUENCE [LARGE SCALE GENOMIC DNA]</scope>
    <source>
        <strain evidence="3">cv. G240</strain>
    </source>
</reference>